<keyword evidence="2" id="KW-1133">Transmembrane helix</keyword>
<evidence type="ECO:0000313" key="3">
    <source>
        <dbReference type="EMBL" id="QDU39338.1"/>
    </source>
</evidence>
<feature type="region of interest" description="Disordered" evidence="1">
    <location>
        <begin position="339"/>
        <end position="358"/>
    </location>
</feature>
<feature type="transmembrane region" description="Helical" evidence="2">
    <location>
        <begin position="20"/>
        <end position="39"/>
    </location>
</feature>
<keyword evidence="2" id="KW-0472">Membrane</keyword>
<gene>
    <name evidence="3" type="ORF">Mal4_36790</name>
</gene>
<dbReference type="AlphaFoldDB" id="A0A517ZA24"/>
<protein>
    <recommendedName>
        <fullName evidence="5">HEAT repeat protein</fullName>
    </recommendedName>
</protein>
<sequence>MTQLTQDDVRATEPELYLRARVTGAIFLLIGIVSGLAILSSRDPIAFKMGLSVLLVWPFLITGAVFLAFTDFFVSQSVQLRNRKAPSKKLLGALTPDEHVVLFCPESEVVLTNSRIFLEGTQLHGIVRIRSVASVYARGRQVTLRTAHHRHDRAMRTKRESRELVKGVRALARLPRGPIELSKAAAAAIDAYDFRFGRLKVDDSGVDLFDTIGEAGRFATAAVAGGGVIGAALAAGDIDREPLSRSSKAKRNATIYLRRSGYTTAKESESDLDQIMNRLANANVAGLMGQFAESTDDTVRGACVAALRDLGPAAEPALPMIRRILDDRDSKLRPLAHQALQSIMDRPRSDPTGGGFKR</sequence>
<dbReference type="KEGG" id="mri:Mal4_36790"/>
<dbReference type="RefSeq" id="WP_145370530.1">
    <property type="nucleotide sequence ID" value="NZ_CP036275.1"/>
</dbReference>
<dbReference type="Gene3D" id="1.25.10.10">
    <property type="entry name" value="Leucine-rich Repeat Variant"/>
    <property type="match status" value="1"/>
</dbReference>
<dbReference type="InterPro" id="IPR016024">
    <property type="entry name" value="ARM-type_fold"/>
</dbReference>
<evidence type="ECO:0000256" key="2">
    <source>
        <dbReference type="SAM" id="Phobius"/>
    </source>
</evidence>
<reference evidence="3 4" key="1">
    <citation type="submission" date="2019-02" db="EMBL/GenBank/DDBJ databases">
        <title>Deep-cultivation of Planctomycetes and their phenomic and genomic characterization uncovers novel biology.</title>
        <authorList>
            <person name="Wiegand S."/>
            <person name="Jogler M."/>
            <person name="Boedeker C."/>
            <person name="Pinto D."/>
            <person name="Vollmers J."/>
            <person name="Rivas-Marin E."/>
            <person name="Kohn T."/>
            <person name="Peeters S.H."/>
            <person name="Heuer A."/>
            <person name="Rast P."/>
            <person name="Oberbeckmann S."/>
            <person name="Bunk B."/>
            <person name="Jeske O."/>
            <person name="Meyerdierks A."/>
            <person name="Storesund J.E."/>
            <person name="Kallscheuer N."/>
            <person name="Luecker S."/>
            <person name="Lage O.M."/>
            <person name="Pohl T."/>
            <person name="Merkel B.J."/>
            <person name="Hornburger P."/>
            <person name="Mueller R.-W."/>
            <person name="Bruemmer F."/>
            <person name="Labrenz M."/>
            <person name="Spormann A.M."/>
            <person name="Op den Camp H."/>
            <person name="Overmann J."/>
            <person name="Amann R."/>
            <person name="Jetten M.S.M."/>
            <person name="Mascher T."/>
            <person name="Medema M.H."/>
            <person name="Devos D.P."/>
            <person name="Kaster A.-K."/>
            <person name="Ovreas L."/>
            <person name="Rohde M."/>
            <person name="Galperin M.Y."/>
            <person name="Jogler C."/>
        </authorList>
    </citation>
    <scope>NUCLEOTIDE SEQUENCE [LARGE SCALE GENOMIC DNA]</scope>
    <source>
        <strain evidence="3 4">Mal4</strain>
    </source>
</reference>
<dbReference type="SUPFAM" id="SSF48371">
    <property type="entry name" value="ARM repeat"/>
    <property type="match status" value="1"/>
</dbReference>
<feature type="transmembrane region" description="Helical" evidence="2">
    <location>
        <begin position="51"/>
        <end position="74"/>
    </location>
</feature>
<evidence type="ECO:0000256" key="1">
    <source>
        <dbReference type="SAM" id="MobiDB-lite"/>
    </source>
</evidence>
<proteinExistence type="predicted"/>
<dbReference type="InterPro" id="IPR011989">
    <property type="entry name" value="ARM-like"/>
</dbReference>
<organism evidence="3 4">
    <name type="scientific">Maioricimonas rarisocia</name>
    <dbReference type="NCBI Taxonomy" id="2528026"/>
    <lineage>
        <taxon>Bacteria</taxon>
        <taxon>Pseudomonadati</taxon>
        <taxon>Planctomycetota</taxon>
        <taxon>Planctomycetia</taxon>
        <taxon>Planctomycetales</taxon>
        <taxon>Planctomycetaceae</taxon>
        <taxon>Maioricimonas</taxon>
    </lineage>
</organism>
<dbReference type="EMBL" id="CP036275">
    <property type="protein sequence ID" value="QDU39338.1"/>
    <property type="molecule type" value="Genomic_DNA"/>
</dbReference>
<dbReference type="Proteomes" id="UP000320496">
    <property type="component" value="Chromosome"/>
</dbReference>
<keyword evidence="2" id="KW-0812">Transmembrane</keyword>
<accession>A0A517ZA24</accession>
<keyword evidence="4" id="KW-1185">Reference proteome</keyword>
<evidence type="ECO:0000313" key="4">
    <source>
        <dbReference type="Proteomes" id="UP000320496"/>
    </source>
</evidence>
<evidence type="ECO:0008006" key="5">
    <source>
        <dbReference type="Google" id="ProtNLM"/>
    </source>
</evidence>
<name>A0A517ZA24_9PLAN</name>